<evidence type="ECO:0000259" key="4">
    <source>
        <dbReference type="PROSITE" id="PS50043"/>
    </source>
</evidence>
<dbReference type="SUPFAM" id="SSF46894">
    <property type="entry name" value="C-terminal effector domain of the bipartite response regulators"/>
    <property type="match status" value="1"/>
</dbReference>
<keyword evidence="1" id="KW-0805">Transcription regulation</keyword>
<dbReference type="PROSITE" id="PS00622">
    <property type="entry name" value="HTH_LUXR_1"/>
    <property type="match status" value="1"/>
</dbReference>
<evidence type="ECO:0000256" key="1">
    <source>
        <dbReference type="ARBA" id="ARBA00023015"/>
    </source>
</evidence>
<dbReference type="Gene3D" id="1.10.10.10">
    <property type="entry name" value="Winged helix-like DNA-binding domain superfamily/Winged helix DNA-binding domain"/>
    <property type="match status" value="1"/>
</dbReference>
<dbReference type="PRINTS" id="PR00038">
    <property type="entry name" value="HTHLUXR"/>
</dbReference>
<dbReference type="InterPro" id="IPR016032">
    <property type="entry name" value="Sig_transdc_resp-reg_C-effctor"/>
</dbReference>
<dbReference type="InterPro" id="IPR000792">
    <property type="entry name" value="Tscrpt_reg_LuxR_C"/>
</dbReference>
<dbReference type="SMART" id="SM00421">
    <property type="entry name" value="HTH_LUXR"/>
    <property type="match status" value="1"/>
</dbReference>
<keyword evidence="3" id="KW-0804">Transcription</keyword>
<dbReference type="Pfam" id="PF00196">
    <property type="entry name" value="GerE"/>
    <property type="match status" value="1"/>
</dbReference>
<dbReference type="PANTHER" id="PTHR44688:SF16">
    <property type="entry name" value="DNA-BINDING TRANSCRIPTIONAL ACTIVATOR DEVR_DOSR"/>
    <property type="match status" value="1"/>
</dbReference>
<evidence type="ECO:0000313" key="6">
    <source>
        <dbReference type="Proteomes" id="UP000183760"/>
    </source>
</evidence>
<reference evidence="5 6" key="1">
    <citation type="submission" date="2016-10" db="EMBL/GenBank/DDBJ databases">
        <authorList>
            <person name="Varghese N."/>
            <person name="Submissions S."/>
        </authorList>
    </citation>
    <scope>NUCLEOTIDE SEQUENCE [LARGE SCALE GENOMIC DNA]</scope>
    <source>
        <strain evidence="5 6">DSM 16525</strain>
    </source>
</reference>
<comment type="caution">
    <text evidence="5">The sequence shown here is derived from an EMBL/GenBank/DDBJ whole genome shotgun (WGS) entry which is preliminary data.</text>
</comment>
<keyword evidence="6" id="KW-1185">Reference proteome</keyword>
<protein>
    <submittedName>
        <fullName evidence="5">Regulatory protein, luxR family</fullName>
    </submittedName>
</protein>
<organism evidence="5 6">
    <name type="scientific">Myxococcus fulvus</name>
    <dbReference type="NCBI Taxonomy" id="33"/>
    <lineage>
        <taxon>Bacteria</taxon>
        <taxon>Pseudomonadati</taxon>
        <taxon>Myxococcota</taxon>
        <taxon>Myxococcia</taxon>
        <taxon>Myxococcales</taxon>
        <taxon>Cystobacterineae</taxon>
        <taxon>Myxococcaceae</taxon>
        <taxon>Myxococcus</taxon>
    </lineage>
</organism>
<dbReference type="InterPro" id="IPR036388">
    <property type="entry name" value="WH-like_DNA-bd_sf"/>
</dbReference>
<name>A0ABY1CJA7_MYXFU</name>
<evidence type="ECO:0000313" key="5">
    <source>
        <dbReference type="EMBL" id="SEU06239.1"/>
    </source>
</evidence>
<dbReference type="PANTHER" id="PTHR44688">
    <property type="entry name" value="DNA-BINDING TRANSCRIPTIONAL ACTIVATOR DEVR_DOSR"/>
    <property type="match status" value="1"/>
</dbReference>
<dbReference type="Proteomes" id="UP000183760">
    <property type="component" value="Unassembled WGS sequence"/>
</dbReference>
<keyword evidence="2" id="KW-0238">DNA-binding</keyword>
<evidence type="ECO:0000256" key="3">
    <source>
        <dbReference type="ARBA" id="ARBA00023163"/>
    </source>
</evidence>
<feature type="domain" description="HTH luxR-type" evidence="4">
    <location>
        <begin position="317"/>
        <end position="382"/>
    </location>
</feature>
<dbReference type="EMBL" id="FOIB01000004">
    <property type="protein sequence ID" value="SEU06239.1"/>
    <property type="molecule type" value="Genomic_DNA"/>
</dbReference>
<gene>
    <name evidence="5" type="ORF">SAMN05443572_104664</name>
</gene>
<dbReference type="CDD" id="cd06170">
    <property type="entry name" value="LuxR_C_like"/>
    <property type="match status" value="1"/>
</dbReference>
<dbReference type="PROSITE" id="PS50043">
    <property type="entry name" value="HTH_LUXR_2"/>
    <property type="match status" value="1"/>
</dbReference>
<sequence>MASYTQDTLIRLNSEEQRILADLEALLVEAEPGSESLPMVLEALRDTLKAERAVAYGVDVGPDRYHVSYSHSSGFPQPTEAVFDALETFLSDRESLWGWYDPARPAPAQRNRALHFRSLQESEARQMPLHDLPAYEVGRRLGLSEAELEAQRDRVNVRSGAVYRQLGMERMAFLRTLVCEGPALLGWMGLMREEPFTEREQRVLQALTPALQRRLTMETRLRESGLMSTALEVAMEALGRAAWVVSRSGRVVHANSAGRVWLDRGEPELMEQLRRGAQGVPCSGPLTLTPLRTPGLPPHYLAIDTGTASSAAARVQALAARWSLTARESEVLTHIVQGETNKSIAGRLGCAERTVEVHVTHLLAKAHVESRSALIARFFQTS</sequence>
<evidence type="ECO:0000256" key="2">
    <source>
        <dbReference type="ARBA" id="ARBA00023125"/>
    </source>
</evidence>
<proteinExistence type="predicted"/>
<accession>A0ABY1CJA7</accession>